<proteinExistence type="predicted"/>
<name>A0A8S5MV31_9CAUD</name>
<protein>
    <submittedName>
        <fullName evidence="1">Uncharacterized protein</fullName>
    </submittedName>
</protein>
<accession>A0A8S5MV31</accession>
<sequence length="180" mass="20771">MKLFDFVEMIQCRKGGMQFNLNDKTYVLDSIKPLGVINTANVIILGLHEDYDFTSMKDFSQYCINNLKENFCYELLFEIDDKLYDFSEIPIREFFMSGNLAFILKDYTPKTEDYTTLRELLAYARTLGVASIGYDFGNAKIIINVDGVAHQLKFNDVHLFGKSCINKDDDYSVVLDIKTK</sequence>
<reference evidence="1" key="1">
    <citation type="journal article" date="2021" name="Proc. Natl. Acad. Sci. U.S.A.">
        <title>A Catalog of Tens of Thousands of Viruses from Human Metagenomes Reveals Hidden Associations with Chronic Diseases.</title>
        <authorList>
            <person name="Tisza M.J."/>
            <person name="Buck C.B."/>
        </authorList>
    </citation>
    <scope>NUCLEOTIDE SEQUENCE</scope>
    <source>
        <strain evidence="1">CtoSr5</strain>
    </source>
</reference>
<evidence type="ECO:0000313" key="1">
    <source>
        <dbReference type="EMBL" id="DAD86068.1"/>
    </source>
</evidence>
<organism evidence="1">
    <name type="scientific">Siphoviridae sp. ctoSr5</name>
    <dbReference type="NCBI Taxonomy" id="2826460"/>
    <lineage>
        <taxon>Viruses</taxon>
        <taxon>Duplodnaviria</taxon>
        <taxon>Heunggongvirae</taxon>
        <taxon>Uroviricota</taxon>
        <taxon>Caudoviricetes</taxon>
    </lineage>
</organism>
<dbReference type="EMBL" id="BK014993">
    <property type="protein sequence ID" value="DAD86068.1"/>
    <property type="molecule type" value="Genomic_DNA"/>
</dbReference>